<dbReference type="GO" id="GO:0006799">
    <property type="term" value="P:polyphosphate biosynthetic process"/>
    <property type="evidence" value="ECO:0007669"/>
    <property type="project" value="UniProtKB-ARBA"/>
</dbReference>
<comment type="caution">
    <text evidence="2">The sequence shown here is derived from an EMBL/GenBank/DDBJ whole genome shotgun (WGS) entry which is preliminary data.</text>
</comment>
<evidence type="ECO:0000259" key="1">
    <source>
        <dbReference type="Pfam" id="PF09359"/>
    </source>
</evidence>
<gene>
    <name evidence="2" type="ORF">A2519_11225</name>
</gene>
<dbReference type="EMBL" id="MFYX01000104">
    <property type="protein sequence ID" value="OGK02626.1"/>
    <property type="molecule type" value="Genomic_DNA"/>
</dbReference>
<proteinExistence type="predicted"/>
<dbReference type="InterPro" id="IPR018966">
    <property type="entry name" value="VTC_domain"/>
</dbReference>
<organism evidence="2 3">
    <name type="scientific">Candidatus Raymondbacteria bacterium RIFOXYD12_FULL_49_13</name>
    <dbReference type="NCBI Taxonomy" id="1817890"/>
    <lineage>
        <taxon>Bacteria</taxon>
        <taxon>Raymondiibacteriota</taxon>
    </lineage>
</organism>
<feature type="domain" description="VTC" evidence="1">
    <location>
        <begin position="7"/>
        <end position="253"/>
    </location>
</feature>
<dbReference type="AlphaFoldDB" id="A0A1F7F7Z0"/>
<accession>A0A1F7F7Z0</accession>
<dbReference type="Gene3D" id="3.20.100.30">
    <property type="entry name" value="VTC, catalytic tunnel domain"/>
    <property type="match status" value="1"/>
</dbReference>
<evidence type="ECO:0000313" key="3">
    <source>
        <dbReference type="Proteomes" id="UP000179243"/>
    </source>
</evidence>
<evidence type="ECO:0000313" key="2">
    <source>
        <dbReference type="EMBL" id="OGK02626.1"/>
    </source>
</evidence>
<sequence>MNQLTRNRNELKYLLPRASALRLRKLVAENLARHVHTPGKMLTLVSTIYFDTPDFFFLRQNEDNPKHNAKIRAKEYYYFDAELVEHARDFDSLFEYPPHVFLEIKSRTDDVTAKKRVQIPKTACNDVLRFIAENQSQECVDFFKAIRDLLARTTGDQTIAPASIANYQRDAFQDQEGTLRISFDSDLTFHRPPIDLFAEKKALIKEHLPPALGNEKNTILEIKYLDVVPAWLSGALRDLPQSDFSKFRACAQCVRNAGT</sequence>
<dbReference type="Proteomes" id="UP000179243">
    <property type="component" value="Unassembled WGS sequence"/>
</dbReference>
<reference evidence="2 3" key="1">
    <citation type="journal article" date="2016" name="Nat. Commun.">
        <title>Thousands of microbial genomes shed light on interconnected biogeochemical processes in an aquifer system.</title>
        <authorList>
            <person name="Anantharaman K."/>
            <person name="Brown C.T."/>
            <person name="Hug L.A."/>
            <person name="Sharon I."/>
            <person name="Castelle C.J."/>
            <person name="Probst A.J."/>
            <person name="Thomas B.C."/>
            <person name="Singh A."/>
            <person name="Wilkins M.J."/>
            <person name="Karaoz U."/>
            <person name="Brodie E.L."/>
            <person name="Williams K.H."/>
            <person name="Hubbard S.S."/>
            <person name="Banfield J.F."/>
        </authorList>
    </citation>
    <scope>NUCLEOTIDE SEQUENCE [LARGE SCALE GENOMIC DNA]</scope>
</reference>
<name>A0A1F7F7Z0_UNCRA</name>
<protein>
    <recommendedName>
        <fullName evidence="1">VTC domain-containing protein</fullName>
    </recommendedName>
</protein>
<dbReference type="InterPro" id="IPR042267">
    <property type="entry name" value="VTC_sf"/>
</dbReference>
<dbReference type="Pfam" id="PF09359">
    <property type="entry name" value="VTC"/>
    <property type="match status" value="1"/>
</dbReference>